<dbReference type="AlphaFoldDB" id="A0A168M550"/>
<evidence type="ECO:0000259" key="4">
    <source>
        <dbReference type="Pfam" id="PF03372"/>
    </source>
</evidence>
<feature type="region of interest" description="Disordered" evidence="3">
    <location>
        <begin position="25"/>
        <end position="51"/>
    </location>
</feature>
<accession>A0A168M550</accession>
<dbReference type="PANTHER" id="PTHR12121">
    <property type="entry name" value="CARBON CATABOLITE REPRESSOR PROTEIN 4"/>
    <property type="match status" value="1"/>
</dbReference>
<comment type="caution">
    <text evidence="5">The sequence shown here is derived from an EMBL/GenBank/DDBJ whole genome shotgun (WGS) entry which is preliminary data.</text>
</comment>
<dbReference type="InterPro" id="IPR050410">
    <property type="entry name" value="CCR4/nocturin_mRNA_transcr"/>
</dbReference>
<organism evidence="5 6">
    <name type="scientific">Mucor lusitanicus CBS 277.49</name>
    <dbReference type="NCBI Taxonomy" id="747725"/>
    <lineage>
        <taxon>Eukaryota</taxon>
        <taxon>Fungi</taxon>
        <taxon>Fungi incertae sedis</taxon>
        <taxon>Mucoromycota</taxon>
        <taxon>Mucoromycotina</taxon>
        <taxon>Mucoromycetes</taxon>
        <taxon>Mucorales</taxon>
        <taxon>Mucorineae</taxon>
        <taxon>Mucoraceae</taxon>
        <taxon>Mucor</taxon>
    </lineage>
</organism>
<evidence type="ECO:0000313" key="5">
    <source>
        <dbReference type="EMBL" id="OAD04396.1"/>
    </source>
</evidence>
<evidence type="ECO:0000256" key="2">
    <source>
        <dbReference type="ARBA" id="ARBA00022801"/>
    </source>
</evidence>
<dbReference type="OrthoDB" id="428734at2759"/>
<protein>
    <recommendedName>
        <fullName evidence="4">Endonuclease/exonuclease/phosphatase domain-containing protein</fullName>
    </recommendedName>
</protein>
<dbReference type="Gene3D" id="3.60.10.10">
    <property type="entry name" value="Endonuclease/exonuclease/phosphatase"/>
    <property type="match status" value="1"/>
</dbReference>
<feature type="compositionally biased region" description="Acidic residues" evidence="3">
    <location>
        <begin position="291"/>
        <end position="301"/>
    </location>
</feature>
<feature type="domain" description="Endonuclease/exonuclease/phosphatase" evidence="4">
    <location>
        <begin position="72"/>
        <end position="401"/>
    </location>
</feature>
<evidence type="ECO:0000313" key="6">
    <source>
        <dbReference type="Proteomes" id="UP000077051"/>
    </source>
</evidence>
<keyword evidence="6" id="KW-1185">Reference proteome</keyword>
<dbReference type="InterPro" id="IPR036691">
    <property type="entry name" value="Endo/exonu/phosph_ase_sf"/>
</dbReference>
<dbReference type="Pfam" id="PF03372">
    <property type="entry name" value="Exo_endo_phos"/>
    <property type="match status" value="1"/>
</dbReference>
<dbReference type="InterPro" id="IPR005135">
    <property type="entry name" value="Endo/exonuclease/phosphatase"/>
</dbReference>
<sequence length="410" mass="47138">MSEKQHVGDHPKKPSNIDELRRLKQAKKEAKKKLNNKPQVQQSPPGKVLERPFATVPDQPALAKHSGEMCVMTFNILAQSLIKRKLFPDSGDYIKWKARRKMILDEIKLYNPDILTMQELDNFKEYYQAMFTEMGYKVKYYTHPTKRHGCGIAYKESKFGCVDYATVDYNTDATCPPSYMTGNIAQLLALQWKSDPSIGFVVGNTHLYWRPTSNYERFRQTIIYANRLLEFKQKLDTSTRWEPLLFGDFNTTPDDAAYGLLTTSQLSDFHVQDLNESRVYKPSTDGKGPAAEEEEEEEDDQSIAISVDQLDTIETLLAKYHNQGHWKSIYSYFGRVNPDSNNQGLFGEPRFTDYASQFQGTLDYMFIDASSPIQINSLLLMPDEEQYLKPSLPNRYFGSDHLCLVALLAF</sequence>
<evidence type="ECO:0000256" key="3">
    <source>
        <dbReference type="SAM" id="MobiDB-lite"/>
    </source>
</evidence>
<dbReference type="SUPFAM" id="SSF56219">
    <property type="entry name" value="DNase I-like"/>
    <property type="match status" value="1"/>
</dbReference>
<gene>
    <name evidence="5" type="ORF">MUCCIDRAFT_108218</name>
</gene>
<evidence type="ECO:0000256" key="1">
    <source>
        <dbReference type="ARBA" id="ARBA00010774"/>
    </source>
</evidence>
<keyword evidence="2" id="KW-0378">Hydrolase</keyword>
<proteinExistence type="inferred from homology"/>
<dbReference type="EMBL" id="AMYB01000003">
    <property type="protein sequence ID" value="OAD04396.1"/>
    <property type="molecule type" value="Genomic_DNA"/>
</dbReference>
<dbReference type="GO" id="GO:0000175">
    <property type="term" value="F:3'-5'-RNA exonuclease activity"/>
    <property type="evidence" value="ECO:0007669"/>
    <property type="project" value="TreeGrafter"/>
</dbReference>
<comment type="similarity">
    <text evidence="1">Belongs to the CCR4/nocturin family.</text>
</comment>
<name>A0A168M550_MUCCL</name>
<reference evidence="5 6" key="1">
    <citation type="submission" date="2015-06" db="EMBL/GenBank/DDBJ databases">
        <title>Expansion of signal transduction pathways in fungi by whole-genome duplication.</title>
        <authorList>
            <consortium name="DOE Joint Genome Institute"/>
            <person name="Corrochano L.M."/>
            <person name="Kuo A."/>
            <person name="Marcet-Houben M."/>
            <person name="Polaino S."/>
            <person name="Salamov A."/>
            <person name="Villalobos J.M."/>
            <person name="Alvarez M.I."/>
            <person name="Avalos J."/>
            <person name="Benito E.P."/>
            <person name="Benoit I."/>
            <person name="Burger G."/>
            <person name="Camino L.P."/>
            <person name="Canovas D."/>
            <person name="Cerda-Olmedo E."/>
            <person name="Cheng J.-F."/>
            <person name="Dominguez A."/>
            <person name="Elias M."/>
            <person name="Eslava A.P."/>
            <person name="Glaser F."/>
            <person name="Grimwood J."/>
            <person name="Gutierrez G."/>
            <person name="Heitman J."/>
            <person name="Henrissat B."/>
            <person name="Iturriaga E.A."/>
            <person name="Lang B.F."/>
            <person name="Lavin J.L."/>
            <person name="Lee S."/>
            <person name="Li W."/>
            <person name="Lindquist E."/>
            <person name="Lopez-Garcia S."/>
            <person name="Luque E.M."/>
            <person name="Marcos A.T."/>
            <person name="Martin J."/>
            <person name="Mccluskey K."/>
            <person name="Medina H.R."/>
            <person name="Miralles-Duran A."/>
            <person name="Miyazaki A."/>
            <person name="Munoz-Torres E."/>
            <person name="Oguiza J.A."/>
            <person name="Ohm R."/>
            <person name="Olmedo M."/>
            <person name="Orejas M."/>
            <person name="Ortiz-Castellanos L."/>
            <person name="Pisabarro A.G."/>
            <person name="Rodriguez-Romero J."/>
            <person name="Ruiz-Herrera J."/>
            <person name="Ruiz-Vazquez R."/>
            <person name="Sanz C."/>
            <person name="Schackwitz W."/>
            <person name="Schmutz J."/>
            <person name="Shahriari M."/>
            <person name="Shelest E."/>
            <person name="Silva-Franco F."/>
            <person name="Soanes D."/>
            <person name="Syed K."/>
            <person name="Tagua V.G."/>
            <person name="Talbot N.J."/>
            <person name="Thon M."/>
            <person name="De Vries R.P."/>
            <person name="Wiebenga A."/>
            <person name="Yadav J.S."/>
            <person name="Braun E.L."/>
            <person name="Baker S."/>
            <person name="Garre V."/>
            <person name="Horwitz B."/>
            <person name="Torres-Martinez S."/>
            <person name="Idnurm A."/>
            <person name="Herrera-Estrella A."/>
            <person name="Gabaldon T."/>
            <person name="Grigoriev I.V."/>
        </authorList>
    </citation>
    <scope>NUCLEOTIDE SEQUENCE [LARGE SCALE GENOMIC DNA]</scope>
    <source>
        <strain evidence="5 6">CBS 277.49</strain>
    </source>
</reference>
<dbReference type="Proteomes" id="UP000077051">
    <property type="component" value="Unassembled WGS sequence"/>
</dbReference>
<dbReference type="VEuPathDB" id="FungiDB:MUCCIDRAFT_108218"/>
<feature type="region of interest" description="Disordered" evidence="3">
    <location>
        <begin position="278"/>
        <end position="302"/>
    </location>
</feature>
<dbReference type="PANTHER" id="PTHR12121:SF45">
    <property type="entry name" value="NOCTURNIN"/>
    <property type="match status" value="1"/>
</dbReference>
<dbReference type="GO" id="GO:0006139">
    <property type="term" value="P:nucleobase-containing compound metabolic process"/>
    <property type="evidence" value="ECO:0007669"/>
    <property type="project" value="UniProtKB-ARBA"/>
</dbReference>